<protein>
    <submittedName>
        <fullName evidence="6">FAD-dependent monooxygenase</fullName>
    </submittedName>
</protein>
<organism evidence="6 7">
    <name type="scientific">Amycolatopsis suaedae</name>
    <dbReference type="NCBI Taxonomy" id="2510978"/>
    <lineage>
        <taxon>Bacteria</taxon>
        <taxon>Bacillati</taxon>
        <taxon>Actinomycetota</taxon>
        <taxon>Actinomycetes</taxon>
        <taxon>Pseudonocardiales</taxon>
        <taxon>Pseudonocardiaceae</taxon>
        <taxon>Amycolatopsis</taxon>
    </lineage>
</organism>
<dbReference type="PANTHER" id="PTHR47178:SF5">
    <property type="entry name" value="FAD-BINDING DOMAIN-CONTAINING PROTEIN"/>
    <property type="match status" value="1"/>
</dbReference>
<dbReference type="Gene3D" id="3.50.50.60">
    <property type="entry name" value="FAD/NAD(P)-binding domain"/>
    <property type="match status" value="1"/>
</dbReference>
<feature type="domain" description="FAD-binding" evidence="5">
    <location>
        <begin position="2"/>
        <end position="182"/>
    </location>
</feature>
<feature type="domain" description="FAD-binding" evidence="5">
    <location>
        <begin position="304"/>
        <end position="374"/>
    </location>
</feature>
<keyword evidence="3" id="KW-0560">Oxidoreductase</keyword>
<evidence type="ECO:0000313" key="7">
    <source>
        <dbReference type="Proteomes" id="UP000292003"/>
    </source>
</evidence>
<keyword evidence="1" id="KW-0285">Flavoprotein</keyword>
<keyword evidence="2" id="KW-0274">FAD</keyword>
<dbReference type="Pfam" id="PF01494">
    <property type="entry name" value="FAD_binding_3"/>
    <property type="match status" value="2"/>
</dbReference>
<accession>A0A4Q7J782</accession>
<dbReference type="SUPFAM" id="SSF51905">
    <property type="entry name" value="FAD/NAD(P)-binding domain"/>
    <property type="match status" value="1"/>
</dbReference>
<dbReference type="RefSeq" id="WP_130476031.1">
    <property type="nucleotide sequence ID" value="NZ_SFCC01000007.1"/>
</dbReference>
<evidence type="ECO:0000259" key="5">
    <source>
        <dbReference type="Pfam" id="PF01494"/>
    </source>
</evidence>
<dbReference type="PRINTS" id="PR00420">
    <property type="entry name" value="RNGMNOXGNASE"/>
</dbReference>
<dbReference type="Proteomes" id="UP000292003">
    <property type="component" value="Unassembled WGS sequence"/>
</dbReference>
<evidence type="ECO:0000256" key="1">
    <source>
        <dbReference type="ARBA" id="ARBA00022630"/>
    </source>
</evidence>
<evidence type="ECO:0000256" key="2">
    <source>
        <dbReference type="ARBA" id="ARBA00022827"/>
    </source>
</evidence>
<evidence type="ECO:0000313" key="6">
    <source>
        <dbReference type="EMBL" id="RZQ63027.1"/>
    </source>
</evidence>
<dbReference type="EMBL" id="SFCC01000007">
    <property type="protein sequence ID" value="RZQ63027.1"/>
    <property type="molecule type" value="Genomic_DNA"/>
</dbReference>
<keyword evidence="7" id="KW-1185">Reference proteome</keyword>
<dbReference type="GO" id="GO:0071949">
    <property type="term" value="F:FAD binding"/>
    <property type="evidence" value="ECO:0007669"/>
    <property type="project" value="InterPro"/>
</dbReference>
<dbReference type="AlphaFoldDB" id="A0A4Q7J782"/>
<evidence type="ECO:0000256" key="4">
    <source>
        <dbReference type="ARBA" id="ARBA00023033"/>
    </source>
</evidence>
<name>A0A4Q7J782_9PSEU</name>
<reference evidence="6 7" key="1">
    <citation type="submission" date="2019-02" db="EMBL/GenBank/DDBJ databases">
        <title>Draft genome sequence of Amycolatopsis sp. 8-3EHSu isolated from roots of Suaeda maritima.</title>
        <authorList>
            <person name="Duangmal K."/>
            <person name="Chantavorakit T."/>
        </authorList>
    </citation>
    <scope>NUCLEOTIDE SEQUENCE [LARGE SCALE GENOMIC DNA]</scope>
    <source>
        <strain evidence="6 7">8-3EHSu</strain>
    </source>
</reference>
<proteinExistence type="predicted"/>
<dbReference type="GO" id="GO:0004497">
    <property type="term" value="F:monooxygenase activity"/>
    <property type="evidence" value="ECO:0007669"/>
    <property type="project" value="UniProtKB-KW"/>
</dbReference>
<dbReference type="OrthoDB" id="9782160at2"/>
<gene>
    <name evidence="6" type="ORF">EWH70_15160</name>
</gene>
<dbReference type="InterPro" id="IPR036188">
    <property type="entry name" value="FAD/NAD-bd_sf"/>
</dbReference>
<dbReference type="PANTHER" id="PTHR47178">
    <property type="entry name" value="MONOOXYGENASE, FAD-BINDING"/>
    <property type="match status" value="1"/>
</dbReference>
<keyword evidence="4 6" id="KW-0503">Monooxygenase</keyword>
<evidence type="ECO:0000256" key="3">
    <source>
        <dbReference type="ARBA" id="ARBA00023002"/>
    </source>
</evidence>
<sequence length="414" mass="42642">MRVLVIGAGIGGLTLAHALRHAGIDVAVYDRDPAAEATGGYRLRLDDRACDVLARHLAPARYQALLASSAGPRSYRRFNVTDHRLRLLFAEPRERGSDNLLIGRIPLRRLLAGGLGDAVRFGTEFTGHTTGADGVTAHFADGTRARGDVLVGADGVGSRVAAALASRPTSAPAGVCGVAGRTPLTGTEEVPALLETGPALAFGPGGVGVFLTKHDPAAGTIVDPAACTEVPAIVESPCVIWGLLAPDEAYPEGTRGLGGAALIGVADGLLDGWSETLRALVRSADPEWAAYFRFHAADPDGDLTPWPAGPVTAIGDAVHAMPPTGGQAAITAIRDADMLAGELVRAAAGESTAAMAVHRYQQRMAGYAAAAVRESLQPLTWTRRLAGPAGTRIARVALPAMAGLRRVLVGARGA</sequence>
<dbReference type="InterPro" id="IPR002938">
    <property type="entry name" value="FAD-bd"/>
</dbReference>
<comment type="caution">
    <text evidence="6">The sequence shown here is derived from an EMBL/GenBank/DDBJ whole genome shotgun (WGS) entry which is preliminary data.</text>
</comment>